<accession>A0AA39UMJ1</accession>
<evidence type="ECO:0000313" key="2">
    <source>
        <dbReference type="EMBL" id="KAK0495507.1"/>
    </source>
</evidence>
<name>A0AA39UMJ1_9AGAR</name>
<keyword evidence="3" id="KW-1185">Reference proteome</keyword>
<comment type="caution">
    <text evidence="2">The sequence shown here is derived from an EMBL/GenBank/DDBJ whole genome shotgun (WGS) entry which is preliminary data.</text>
</comment>
<evidence type="ECO:0000256" key="1">
    <source>
        <dbReference type="SAM" id="MobiDB-lite"/>
    </source>
</evidence>
<dbReference type="EMBL" id="JAUEPU010000017">
    <property type="protein sequence ID" value="KAK0495507.1"/>
    <property type="molecule type" value="Genomic_DNA"/>
</dbReference>
<feature type="region of interest" description="Disordered" evidence="1">
    <location>
        <begin position="1"/>
        <end position="26"/>
    </location>
</feature>
<organism evidence="2 3">
    <name type="scientific">Armillaria luteobubalina</name>
    <dbReference type="NCBI Taxonomy" id="153913"/>
    <lineage>
        <taxon>Eukaryota</taxon>
        <taxon>Fungi</taxon>
        <taxon>Dikarya</taxon>
        <taxon>Basidiomycota</taxon>
        <taxon>Agaricomycotina</taxon>
        <taxon>Agaricomycetes</taxon>
        <taxon>Agaricomycetidae</taxon>
        <taxon>Agaricales</taxon>
        <taxon>Marasmiineae</taxon>
        <taxon>Physalacriaceae</taxon>
        <taxon>Armillaria</taxon>
    </lineage>
</organism>
<evidence type="ECO:0000313" key="3">
    <source>
        <dbReference type="Proteomes" id="UP001175228"/>
    </source>
</evidence>
<gene>
    <name evidence="2" type="ORF">EDD18DRAFT_1075399</name>
</gene>
<sequence length="134" mass="15838">MTLTWNPKRKPVTPVPSVRKRKPRKSKYVRHRFSSEHPLHGSHHVHVCPPEKRKVPNFVGGMLPRVDKGDREYYCLVMLVLFRPWRSGVDLKGGADILWDTEFDAYPFTEDNRRVMANFNLRYECLDARDDFRA</sequence>
<protein>
    <submittedName>
        <fullName evidence="2">Uncharacterized protein</fullName>
    </submittedName>
</protein>
<dbReference type="AlphaFoldDB" id="A0AA39UMJ1"/>
<reference evidence="2" key="1">
    <citation type="submission" date="2023-06" db="EMBL/GenBank/DDBJ databases">
        <authorList>
            <consortium name="Lawrence Berkeley National Laboratory"/>
            <person name="Ahrendt S."/>
            <person name="Sahu N."/>
            <person name="Indic B."/>
            <person name="Wong-Bajracharya J."/>
            <person name="Merenyi Z."/>
            <person name="Ke H.-M."/>
            <person name="Monk M."/>
            <person name="Kocsube S."/>
            <person name="Drula E."/>
            <person name="Lipzen A."/>
            <person name="Balint B."/>
            <person name="Henrissat B."/>
            <person name="Andreopoulos B."/>
            <person name="Martin F.M."/>
            <person name="Harder C.B."/>
            <person name="Rigling D."/>
            <person name="Ford K.L."/>
            <person name="Foster G.D."/>
            <person name="Pangilinan J."/>
            <person name="Papanicolaou A."/>
            <person name="Barry K."/>
            <person name="LaButti K."/>
            <person name="Viragh M."/>
            <person name="Koriabine M."/>
            <person name="Yan M."/>
            <person name="Riley R."/>
            <person name="Champramary S."/>
            <person name="Plett K.L."/>
            <person name="Tsai I.J."/>
            <person name="Slot J."/>
            <person name="Sipos G."/>
            <person name="Plett J."/>
            <person name="Nagy L.G."/>
            <person name="Grigoriev I.V."/>
        </authorList>
    </citation>
    <scope>NUCLEOTIDE SEQUENCE</scope>
    <source>
        <strain evidence="2">HWK02</strain>
    </source>
</reference>
<proteinExistence type="predicted"/>
<feature type="non-terminal residue" evidence="2">
    <location>
        <position position="134"/>
    </location>
</feature>
<dbReference type="Proteomes" id="UP001175228">
    <property type="component" value="Unassembled WGS sequence"/>
</dbReference>